<accession>A0A369KRZ4</accession>
<keyword evidence="2" id="KW-1185">Reference proteome</keyword>
<gene>
    <name evidence="1" type="ORF">DCC88_00350</name>
</gene>
<dbReference type="EMBL" id="QOVW01000001">
    <property type="protein sequence ID" value="RDB37411.1"/>
    <property type="molecule type" value="Genomic_DNA"/>
</dbReference>
<dbReference type="Pfam" id="PF13262">
    <property type="entry name" value="DUF4054"/>
    <property type="match status" value="1"/>
</dbReference>
<dbReference type="AlphaFoldDB" id="A0A369KRZ4"/>
<protein>
    <submittedName>
        <fullName evidence="1">DUF4054 domain-containing protein</fullName>
    </submittedName>
</protein>
<name>A0A369KRZ4_9BACT</name>
<evidence type="ECO:0000313" key="2">
    <source>
        <dbReference type="Proteomes" id="UP000253934"/>
    </source>
</evidence>
<sequence length="113" mass="13106">MEISPDFFKKIFPEFKDNEDKFIQIFLNINSKKLSKDFFGVEWELAVLNLSAHQLITSSKGTLNKEVISENIAGVQRTYKSINSSNECYSSTPYGLEYLRIKKENSYTRCFVT</sequence>
<organism evidence="1 2">
    <name type="scientific">Spirobacillus cienkowskii</name>
    <dbReference type="NCBI Taxonomy" id="495820"/>
    <lineage>
        <taxon>Bacteria</taxon>
        <taxon>Pseudomonadati</taxon>
        <taxon>Bdellovibrionota</taxon>
        <taxon>Oligoflexia</taxon>
        <taxon>Silvanigrellales</taxon>
        <taxon>Spirobacillus</taxon>
    </lineage>
</organism>
<comment type="caution">
    <text evidence="1">The sequence shown here is derived from an EMBL/GenBank/DDBJ whole genome shotgun (WGS) entry which is preliminary data.</text>
</comment>
<reference evidence="1" key="1">
    <citation type="submission" date="2018-04" db="EMBL/GenBank/DDBJ databases">
        <title>Draft genome sequence of the Candidatus Spirobacillus cienkowskii, a pathogen of freshwater Daphnia species, reconstructed from hemolymph metagenomic reads.</title>
        <authorList>
            <person name="Bresciani L."/>
            <person name="Lemos L.N."/>
            <person name="Wale N."/>
            <person name="Lin J.Y."/>
            <person name="Fernandes G.R."/>
            <person name="Duffy M.A."/>
            <person name="Rodrigues J.M."/>
        </authorList>
    </citation>
    <scope>NUCLEOTIDE SEQUENCE [LARGE SCALE GENOMIC DNA]</scope>
    <source>
        <strain evidence="1">Binning01</strain>
    </source>
</reference>
<dbReference type="InterPro" id="IPR025127">
    <property type="entry name" value="DUF4054"/>
</dbReference>
<dbReference type="Proteomes" id="UP000253934">
    <property type="component" value="Unassembled WGS sequence"/>
</dbReference>
<proteinExistence type="predicted"/>
<evidence type="ECO:0000313" key="1">
    <source>
        <dbReference type="EMBL" id="RDB37411.1"/>
    </source>
</evidence>